<comment type="similarity">
    <text evidence="1 6">Belongs to the SbcD family.</text>
</comment>
<proteinExistence type="inferred from homology"/>
<organism evidence="8 9">
    <name type="scientific">Peptidiphaga gingivicola</name>
    <dbReference type="NCBI Taxonomy" id="2741497"/>
    <lineage>
        <taxon>Bacteria</taxon>
        <taxon>Bacillati</taxon>
        <taxon>Actinomycetota</taxon>
        <taxon>Actinomycetes</taxon>
        <taxon>Actinomycetales</taxon>
        <taxon>Actinomycetaceae</taxon>
        <taxon>Peptidiphaga</taxon>
    </lineage>
</organism>
<keyword evidence="4 6" id="KW-0378">Hydrolase</keyword>
<feature type="domain" description="Calcineurin-like phosphoesterase" evidence="7">
    <location>
        <begin position="1"/>
        <end position="238"/>
    </location>
</feature>
<evidence type="ECO:0000256" key="5">
    <source>
        <dbReference type="ARBA" id="ARBA00022839"/>
    </source>
</evidence>
<sequence>MLVLHTSDWHLGRSLHRADLSPAFEMWSRHVVDLVKERRIDAVLISGDVYDRAVPPTSAVELFDRTLAELAELTTVVLTSGNHDSPQRLGFGSSLMRPNVHIRTDARRCGRPVEIVGRDGNRVFVYPIPYLDPDVERLRLAPSDPTSGDDGAAEPLGRSHEAVLAAALKLVSADVRSRPQDAGAFIVMAHAFISGGKPADSERDISVGGVDSAPSGLFRLGEDGPGPLSYVALGHLHSPQRVGRPGDPLMRYSGSPVAFSFSETAPKSSILLHIDGKRVETEIVPAPVWREVRTLAGGFEDLLAQAPHEPADAFFRIVITDPSRPANMAARIYGAFDNVLELRHTPEGGLRSHERADSIAAMAPLDILSSFMAAAGNRDLTGEERAILAEAWEAARLDGKRR</sequence>
<dbReference type="PANTHER" id="PTHR30337">
    <property type="entry name" value="COMPONENT OF ATP-DEPENDENT DSDNA EXONUCLEASE"/>
    <property type="match status" value="1"/>
</dbReference>
<dbReference type="Proteomes" id="UP000078368">
    <property type="component" value="Unassembled WGS sequence"/>
</dbReference>
<evidence type="ECO:0000256" key="2">
    <source>
        <dbReference type="ARBA" id="ARBA00013365"/>
    </source>
</evidence>
<comment type="subunit">
    <text evidence="6">Heterodimer of SbcC and SbcD.</text>
</comment>
<evidence type="ECO:0000256" key="6">
    <source>
        <dbReference type="RuleBase" id="RU363069"/>
    </source>
</evidence>
<dbReference type="InterPro" id="IPR050535">
    <property type="entry name" value="DNA_Repair-Maintenance_Comp"/>
</dbReference>
<dbReference type="Pfam" id="PF00149">
    <property type="entry name" value="Metallophos"/>
    <property type="match status" value="1"/>
</dbReference>
<keyword evidence="6" id="KW-0233">DNA recombination</keyword>
<dbReference type="CDD" id="cd00840">
    <property type="entry name" value="MPP_Mre11_N"/>
    <property type="match status" value="1"/>
</dbReference>
<dbReference type="GO" id="GO:0008408">
    <property type="term" value="F:3'-5' exonuclease activity"/>
    <property type="evidence" value="ECO:0007669"/>
    <property type="project" value="InterPro"/>
</dbReference>
<evidence type="ECO:0000313" key="9">
    <source>
        <dbReference type="Proteomes" id="UP000078368"/>
    </source>
</evidence>
<keyword evidence="6" id="KW-0255">Endonuclease</keyword>
<protein>
    <recommendedName>
        <fullName evidence="2 6">Nuclease SbcCD subunit D</fullName>
    </recommendedName>
</protein>
<keyword evidence="6" id="KW-0235">DNA replication</keyword>
<evidence type="ECO:0000256" key="3">
    <source>
        <dbReference type="ARBA" id="ARBA00022722"/>
    </source>
</evidence>
<dbReference type="GO" id="GO:0004519">
    <property type="term" value="F:endonuclease activity"/>
    <property type="evidence" value="ECO:0007669"/>
    <property type="project" value="UniProtKB-KW"/>
</dbReference>
<dbReference type="OrthoDB" id="9773856at2"/>
<dbReference type="InterPro" id="IPR029052">
    <property type="entry name" value="Metallo-depent_PP-like"/>
</dbReference>
<dbReference type="GO" id="GO:0006310">
    <property type="term" value="P:DNA recombination"/>
    <property type="evidence" value="ECO:0007669"/>
    <property type="project" value="UniProtKB-KW"/>
</dbReference>
<keyword evidence="5 6" id="KW-0269">Exonuclease</keyword>
<keyword evidence="9" id="KW-1185">Reference proteome</keyword>
<dbReference type="Gene3D" id="3.60.21.10">
    <property type="match status" value="1"/>
</dbReference>
<dbReference type="RefSeq" id="WP_064231798.1">
    <property type="nucleotide sequence ID" value="NZ_LVZK01000002.1"/>
</dbReference>
<dbReference type="STRING" id="1823756.A4H34_08435"/>
<evidence type="ECO:0000259" key="7">
    <source>
        <dbReference type="Pfam" id="PF00149"/>
    </source>
</evidence>
<dbReference type="PANTHER" id="PTHR30337:SF0">
    <property type="entry name" value="NUCLEASE SBCCD SUBUNIT D"/>
    <property type="match status" value="1"/>
</dbReference>
<reference evidence="8 9" key="1">
    <citation type="submission" date="2016-04" db="EMBL/GenBank/DDBJ databases">
        <title>Peptidophaga gingivicola gen. nov., sp. nov., isolated from human subgingival plaque.</title>
        <authorList>
            <person name="Beall C.J."/>
            <person name="Mokrzan E.M."/>
            <person name="Griffen A.L."/>
            <person name="Leys E.J."/>
        </authorList>
    </citation>
    <scope>NUCLEOTIDE SEQUENCE [LARGE SCALE GENOMIC DNA]</scope>
    <source>
        <strain evidence="8 9">BA112</strain>
    </source>
</reference>
<accession>A0A179B314</accession>
<name>A0A179B314_9ACTO</name>
<dbReference type="InterPro" id="IPR004593">
    <property type="entry name" value="SbcD"/>
</dbReference>
<comment type="function">
    <text evidence="6">SbcCD cleaves DNA hairpin structures. These structures can inhibit DNA replication and are intermediates in certain DNA recombination reactions. The complex acts as a 3'-&gt;5' double strand exonuclease that can open hairpins. It also has a 5' single-strand endonuclease activity.</text>
</comment>
<dbReference type="EMBL" id="LVZK01000002">
    <property type="protein sequence ID" value="OAP85613.1"/>
    <property type="molecule type" value="Genomic_DNA"/>
</dbReference>
<dbReference type="NCBIfam" id="TIGR00619">
    <property type="entry name" value="sbcd"/>
    <property type="match status" value="1"/>
</dbReference>
<dbReference type="InterPro" id="IPR041796">
    <property type="entry name" value="Mre11_N"/>
</dbReference>
<dbReference type="GO" id="GO:0006260">
    <property type="term" value="P:DNA replication"/>
    <property type="evidence" value="ECO:0007669"/>
    <property type="project" value="UniProtKB-KW"/>
</dbReference>
<comment type="caution">
    <text evidence="8">The sequence shown here is derived from an EMBL/GenBank/DDBJ whole genome shotgun (WGS) entry which is preliminary data.</text>
</comment>
<keyword evidence="3 6" id="KW-0540">Nuclease</keyword>
<dbReference type="AlphaFoldDB" id="A0A179B314"/>
<evidence type="ECO:0000256" key="4">
    <source>
        <dbReference type="ARBA" id="ARBA00022801"/>
    </source>
</evidence>
<evidence type="ECO:0000313" key="8">
    <source>
        <dbReference type="EMBL" id="OAP85613.1"/>
    </source>
</evidence>
<dbReference type="SUPFAM" id="SSF56300">
    <property type="entry name" value="Metallo-dependent phosphatases"/>
    <property type="match status" value="1"/>
</dbReference>
<gene>
    <name evidence="6" type="primary">sbcD</name>
    <name evidence="8" type="ORF">A4H34_08435</name>
</gene>
<evidence type="ECO:0000256" key="1">
    <source>
        <dbReference type="ARBA" id="ARBA00010555"/>
    </source>
</evidence>
<dbReference type="InterPro" id="IPR004843">
    <property type="entry name" value="Calcineurin-like_PHP"/>
</dbReference>